<proteinExistence type="predicted"/>
<feature type="transmembrane region" description="Helical" evidence="6">
    <location>
        <begin position="172"/>
        <end position="194"/>
    </location>
</feature>
<dbReference type="GO" id="GO:0005886">
    <property type="term" value="C:plasma membrane"/>
    <property type="evidence" value="ECO:0007669"/>
    <property type="project" value="UniProtKB-SubCell"/>
</dbReference>
<feature type="transmembrane region" description="Helical" evidence="6">
    <location>
        <begin position="16"/>
        <end position="34"/>
    </location>
</feature>
<feature type="transmembrane region" description="Helical" evidence="6">
    <location>
        <begin position="54"/>
        <end position="79"/>
    </location>
</feature>
<sequence>MLHTAINFIVQTVQHWGYWGVFILTLLESTVAPVPSELILIPAGYLAFQGKMSLPLILGCAMLGGLTGASINYAFALWVGRPFLERWGKYFFVQAALLHKTDRFFRDYGAVSTFTGRLVPGIRHLISLPAGLTRMNVFSFAVYTLLGIGLWALVLTLIGYSIGNNTALIQEYLHRITLGVIVGSAIVFALYALWRRRLAQQEAVKQLKRQTQHQK</sequence>
<feature type="domain" description="VTT" evidence="7">
    <location>
        <begin position="34"/>
        <end position="161"/>
    </location>
</feature>
<evidence type="ECO:0000256" key="6">
    <source>
        <dbReference type="SAM" id="Phobius"/>
    </source>
</evidence>
<protein>
    <recommendedName>
        <fullName evidence="7">VTT domain-containing protein</fullName>
    </recommendedName>
</protein>
<dbReference type="PANTHER" id="PTHR42709">
    <property type="entry name" value="ALKALINE PHOSPHATASE LIKE PROTEIN"/>
    <property type="match status" value="1"/>
</dbReference>
<dbReference type="PANTHER" id="PTHR42709:SF6">
    <property type="entry name" value="UNDECAPRENYL PHOSPHATE TRANSPORTER A"/>
    <property type="match status" value="1"/>
</dbReference>
<accession>E6QQL1</accession>
<dbReference type="Pfam" id="PF09335">
    <property type="entry name" value="VTT_dom"/>
    <property type="match status" value="1"/>
</dbReference>
<evidence type="ECO:0000256" key="3">
    <source>
        <dbReference type="ARBA" id="ARBA00022692"/>
    </source>
</evidence>
<keyword evidence="2" id="KW-1003">Cell membrane</keyword>
<comment type="caution">
    <text evidence="8">The sequence shown here is derived from an EMBL/GenBank/DDBJ whole genome shotgun (WGS) entry which is preliminary data.</text>
</comment>
<dbReference type="InterPro" id="IPR051311">
    <property type="entry name" value="DedA_domain"/>
</dbReference>
<dbReference type="EMBL" id="CABR01000035">
    <property type="protein sequence ID" value="CBI09532.1"/>
    <property type="molecule type" value="Genomic_DNA"/>
</dbReference>
<reference evidence="8" key="1">
    <citation type="submission" date="2009-10" db="EMBL/GenBank/DDBJ databases">
        <title>Diversity of trophic interactions inside an arsenic-rich microbial ecosystem.</title>
        <authorList>
            <person name="Bertin P.N."/>
            <person name="Heinrich-Salmeron A."/>
            <person name="Pelletier E."/>
            <person name="Goulhen-Chollet F."/>
            <person name="Arsene-Ploetze F."/>
            <person name="Gallien S."/>
            <person name="Calteau A."/>
            <person name="Vallenet D."/>
            <person name="Casiot C."/>
            <person name="Chane-Woon-Ming B."/>
            <person name="Giloteaux L."/>
            <person name="Barakat M."/>
            <person name="Bonnefoy V."/>
            <person name="Bruneel O."/>
            <person name="Chandler M."/>
            <person name="Cleiss J."/>
            <person name="Duran R."/>
            <person name="Elbaz-Poulichet F."/>
            <person name="Fonknechten N."/>
            <person name="Lauga B."/>
            <person name="Mornico D."/>
            <person name="Ortet P."/>
            <person name="Schaeffer C."/>
            <person name="Siguier P."/>
            <person name="Alexander Thil Smith A."/>
            <person name="Van Dorsselaer A."/>
            <person name="Weissenbach J."/>
            <person name="Medigue C."/>
            <person name="Le Paslier D."/>
        </authorList>
    </citation>
    <scope>NUCLEOTIDE SEQUENCE</scope>
</reference>
<keyword evidence="3 6" id="KW-0812">Transmembrane</keyword>
<evidence type="ECO:0000256" key="2">
    <source>
        <dbReference type="ARBA" id="ARBA00022475"/>
    </source>
</evidence>
<evidence type="ECO:0000256" key="1">
    <source>
        <dbReference type="ARBA" id="ARBA00004651"/>
    </source>
</evidence>
<name>E6QQL1_9ZZZZ</name>
<dbReference type="InterPro" id="IPR032816">
    <property type="entry name" value="VTT_dom"/>
</dbReference>
<evidence type="ECO:0000256" key="5">
    <source>
        <dbReference type="ARBA" id="ARBA00023136"/>
    </source>
</evidence>
<evidence type="ECO:0000256" key="4">
    <source>
        <dbReference type="ARBA" id="ARBA00022989"/>
    </source>
</evidence>
<comment type="subcellular location">
    <subcellularLocation>
        <location evidence="1">Cell membrane</location>
        <topology evidence="1">Multi-pass membrane protein</topology>
    </subcellularLocation>
</comment>
<feature type="transmembrane region" description="Helical" evidence="6">
    <location>
        <begin position="137"/>
        <end position="160"/>
    </location>
</feature>
<gene>
    <name evidence="8" type="ORF">CARN7_0263</name>
</gene>
<evidence type="ECO:0000313" key="8">
    <source>
        <dbReference type="EMBL" id="CBI09532.1"/>
    </source>
</evidence>
<keyword evidence="5 6" id="KW-0472">Membrane</keyword>
<organism evidence="8">
    <name type="scientific">mine drainage metagenome</name>
    <dbReference type="NCBI Taxonomy" id="410659"/>
    <lineage>
        <taxon>unclassified sequences</taxon>
        <taxon>metagenomes</taxon>
        <taxon>ecological metagenomes</taxon>
    </lineage>
</organism>
<evidence type="ECO:0000259" key="7">
    <source>
        <dbReference type="Pfam" id="PF09335"/>
    </source>
</evidence>
<keyword evidence="4 6" id="KW-1133">Transmembrane helix</keyword>
<dbReference type="AlphaFoldDB" id="E6QQL1"/>